<name>A0A0U0YCE4_9MYCO</name>
<dbReference type="Pfam" id="PF04237">
    <property type="entry name" value="YjbR"/>
    <property type="match status" value="1"/>
</dbReference>
<dbReference type="GeneID" id="93380282"/>
<dbReference type="GO" id="GO:0003677">
    <property type="term" value="F:DNA binding"/>
    <property type="evidence" value="ECO:0007669"/>
    <property type="project" value="UniProtKB-KW"/>
</dbReference>
<gene>
    <name evidence="2" type="ORF">D2E76_14270</name>
    <name evidence="1" type="ORF">ERS075527_04664</name>
</gene>
<keyword evidence="2" id="KW-0238">DNA-binding</keyword>
<evidence type="ECO:0000313" key="1">
    <source>
        <dbReference type="EMBL" id="CPT62038.1"/>
    </source>
</evidence>
<dbReference type="Gene3D" id="3.90.1150.30">
    <property type="match status" value="1"/>
</dbReference>
<dbReference type="EMBL" id="CSUW01000013">
    <property type="protein sequence ID" value="CPT62038.1"/>
    <property type="molecule type" value="Genomic_DNA"/>
</dbReference>
<dbReference type="RefSeq" id="WP_005093972.1">
    <property type="nucleotide sequence ID" value="NZ_CP014955.1"/>
</dbReference>
<dbReference type="InterPro" id="IPR058532">
    <property type="entry name" value="YjbR/MT2646/Rv2570-like"/>
</dbReference>
<comment type="caution">
    <text evidence="1">The sequence shown here is derived from an EMBL/GenBank/DDBJ whole genome shotgun (WGS) entry which is preliminary data.</text>
</comment>
<dbReference type="EMBL" id="QXBN01000010">
    <property type="protein sequence ID" value="RIT37423.1"/>
    <property type="molecule type" value="Genomic_DNA"/>
</dbReference>
<protein>
    <submittedName>
        <fullName evidence="2">MmcQ/YjbR family DNA-binding protein</fullName>
    </submittedName>
    <submittedName>
        <fullName evidence="1">Phosphoribosylglycinamide formyltransferase protein</fullName>
    </submittedName>
</protein>
<dbReference type="SUPFAM" id="SSF142906">
    <property type="entry name" value="YjbR-like"/>
    <property type="match status" value="1"/>
</dbReference>
<accession>A0A0U0YCE4</accession>
<dbReference type="AlphaFoldDB" id="A0A0U0YCE4"/>
<dbReference type="Proteomes" id="UP000284557">
    <property type="component" value="Unassembled WGS sequence"/>
</dbReference>
<evidence type="ECO:0000313" key="2">
    <source>
        <dbReference type="EMBL" id="RIT37423.1"/>
    </source>
</evidence>
<proteinExistence type="predicted"/>
<reference evidence="1 3" key="1">
    <citation type="submission" date="2015-03" db="EMBL/GenBank/DDBJ databases">
        <authorList>
            <consortium name="Pathogen Informatics"/>
            <person name="Murphy D."/>
        </authorList>
    </citation>
    <scope>NUCLEOTIDE SEQUENCE [LARGE SCALE GENOMIC DNA]</scope>
    <source>
        <strain evidence="1 3">PAP036</strain>
    </source>
</reference>
<evidence type="ECO:0000313" key="4">
    <source>
        <dbReference type="Proteomes" id="UP000284557"/>
    </source>
</evidence>
<dbReference type="InterPro" id="IPR038056">
    <property type="entry name" value="YjbR-like_sf"/>
</dbReference>
<organism evidence="1 3">
    <name type="scientific">Mycobacteroides abscessus</name>
    <dbReference type="NCBI Taxonomy" id="36809"/>
    <lineage>
        <taxon>Bacteria</taxon>
        <taxon>Bacillati</taxon>
        <taxon>Actinomycetota</taxon>
        <taxon>Actinomycetes</taxon>
        <taxon>Mycobacteriales</taxon>
        <taxon>Mycobacteriaceae</taxon>
        <taxon>Mycobacteroides</taxon>
    </lineage>
</organism>
<reference evidence="2 4" key="2">
    <citation type="submission" date="2018-08" db="EMBL/GenBank/DDBJ databases">
        <title>Linezolid Resistance in Mycobacterium abscessus: MIC Distribution and Comprehensive Investigation of Resistance Mechanisms.</title>
        <authorList>
            <person name="Ye M."/>
            <person name="Xu L."/>
            <person name="Zou Y."/>
            <person name="Li B."/>
            <person name="Guo Q."/>
            <person name="Zhang Y."/>
            <person name="Zhan M."/>
            <person name="Xu B."/>
            <person name="Yu F."/>
            <person name="Zhang Z."/>
            <person name="Chu H."/>
        </authorList>
    </citation>
    <scope>NUCLEOTIDE SEQUENCE [LARGE SCALE GENOMIC DNA]</scope>
    <source>
        <strain evidence="2 4">G143</strain>
    </source>
</reference>
<sequence length="141" mass="15656">MGTHPIMFTEDDPGLAELRRLALALPEAAEQISWGRPVFKAGKIFAMFGGNAKGATKGTMIAHPYSVLVKVDDSERLALVQDERFYYPAYMGPYGWLGLDFAIAEVDWDEVAELLDASYRLIASKRLIKLLDQRPPGGPDR</sequence>
<evidence type="ECO:0000313" key="3">
    <source>
        <dbReference type="Proteomes" id="UP000038487"/>
    </source>
</evidence>
<dbReference type="Proteomes" id="UP000038487">
    <property type="component" value="Unassembled WGS sequence"/>
</dbReference>